<keyword evidence="7 11" id="KW-0862">Zinc</keyword>
<keyword evidence="13" id="KW-0346">Stress response</keyword>
<dbReference type="PANTHER" id="PTHR43221">
    <property type="entry name" value="PROTEASE HTPX"/>
    <property type="match status" value="1"/>
</dbReference>
<keyword evidence="2 11" id="KW-1003">Cell membrane</keyword>
<accession>A0A031LSR3</accession>
<proteinExistence type="inferred from homology"/>
<dbReference type="Pfam" id="PF01435">
    <property type="entry name" value="Peptidase_M48"/>
    <property type="match status" value="1"/>
</dbReference>
<gene>
    <name evidence="11" type="primary">htpX</name>
    <name evidence="13" type="ORF">CM19_03250</name>
</gene>
<keyword evidence="14" id="KW-1185">Reference proteome</keyword>
<dbReference type="NCBIfam" id="NF002322">
    <property type="entry name" value="PRK01265.1"/>
    <property type="match status" value="1"/>
</dbReference>
<keyword evidence="3 11" id="KW-0645">Protease</keyword>
<dbReference type="InterPro" id="IPR022919">
    <property type="entry name" value="Pept_M48_protease_HtpX"/>
</dbReference>
<dbReference type="GO" id="GO:0005886">
    <property type="term" value="C:plasma membrane"/>
    <property type="evidence" value="ECO:0007669"/>
    <property type="project" value="UniProtKB-SubCell"/>
</dbReference>
<dbReference type="InterPro" id="IPR001915">
    <property type="entry name" value="Peptidase_M48"/>
</dbReference>
<keyword evidence="6 11" id="KW-0378">Hydrolase</keyword>
<evidence type="ECO:0000256" key="4">
    <source>
        <dbReference type="ARBA" id="ARBA00022692"/>
    </source>
</evidence>
<dbReference type="EC" id="3.4.24.-" evidence="11"/>
<organism evidence="13 14">
    <name type="scientific">Candidatus Acidianus copahuensis</name>
    <dbReference type="NCBI Taxonomy" id="1160895"/>
    <lineage>
        <taxon>Archaea</taxon>
        <taxon>Thermoproteota</taxon>
        <taxon>Thermoprotei</taxon>
        <taxon>Sulfolobales</taxon>
        <taxon>Sulfolobaceae</taxon>
        <taxon>Acidianus</taxon>
    </lineage>
</organism>
<evidence type="ECO:0000256" key="7">
    <source>
        <dbReference type="ARBA" id="ARBA00022833"/>
    </source>
</evidence>
<dbReference type="GO" id="GO:0006508">
    <property type="term" value="P:proteolysis"/>
    <property type="evidence" value="ECO:0007669"/>
    <property type="project" value="UniProtKB-KW"/>
</dbReference>
<feature type="transmembrane region" description="Helical" evidence="11">
    <location>
        <begin position="158"/>
        <end position="182"/>
    </location>
</feature>
<evidence type="ECO:0000256" key="9">
    <source>
        <dbReference type="ARBA" id="ARBA00023049"/>
    </source>
</evidence>
<comment type="similarity">
    <text evidence="1 11">Belongs to the peptidase M48B family.</text>
</comment>
<keyword evidence="9 11" id="KW-0482">Metalloprotease</keyword>
<evidence type="ECO:0000256" key="3">
    <source>
        <dbReference type="ARBA" id="ARBA00022670"/>
    </source>
</evidence>
<evidence type="ECO:0000256" key="8">
    <source>
        <dbReference type="ARBA" id="ARBA00022989"/>
    </source>
</evidence>
<dbReference type="InterPro" id="IPR050083">
    <property type="entry name" value="HtpX_protease"/>
</dbReference>
<dbReference type="OrthoDB" id="28389at2157"/>
<reference evidence="13 14" key="1">
    <citation type="submission" date="2014-03" db="EMBL/GenBank/DDBJ databases">
        <title>Draft genome sequence of the novel thermoacidophilic archaea Acidianus copahuensis ALE1 strain, isolated from Copahue volcanic area in Neuquen Argentina.</title>
        <authorList>
            <person name="Urbieta M.S."/>
            <person name="Rascovan N."/>
            <person name="Castro C."/>
            <person name="Revale S."/>
            <person name="Giaveno M.A."/>
            <person name="Vazquez M.P."/>
            <person name="Donati E.R."/>
        </authorList>
    </citation>
    <scope>NUCLEOTIDE SEQUENCE [LARGE SCALE GENOMIC DNA]</scope>
    <source>
        <strain evidence="13 14">ALE1</strain>
    </source>
</reference>
<dbReference type="CDD" id="cd07338">
    <property type="entry name" value="M48B_HtpX_like"/>
    <property type="match status" value="1"/>
</dbReference>
<name>A0A031LSR3_9CREN</name>
<dbReference type="RefSeq" id="WP_048098960.1">
    <property type="nucleotide sequence ID" value="NZ_JFZT01000019.1"/>
</dbReference>
<keyword evidence="10 11" id="KW-0472">Membrane</keyword>
<evidence type="ECO:0000256" key="11">
    <source>
        <dbReference type="HAMAP-Rule" id="MF_00188"/>
    </source>
</evidence>
<feature type="binding site" evidence="11">
    <location>
        <position position="146"/>
    </location>
    <ligand>
        <name>Zn(2+)</name>
        <dbReference type="ChEBI" id="CHEBI:29105"/>
        <note>catalytic</note>
    </ligand>
</feature>
<evidence type="ECO:0000256" key="6">
    <source>
        <dbReference type="ARBA" id="ARBA00022801"/>
    </source>
</evidence>
<evidence type="ECO:0000313" key="14">
    <source>
        <dbReference type="Proteomes" id="UP000024332"/>
    </source>
</evidence>
<dbReference type="PANTHER" id="PTHR43221:SF2">
    <property type="entry name" value="PROTEASE HTPX HOMOLOG"/>
    <property type="match status" value="1"/>
</dbReference>
<feature type="active site" evidence="11">
    <location>
        <position position="147"/>
    </location>
</feature>
<feature type="transmembrane region" description="Helical" evidence="11">
    <location>
        <begin position="194"/>
        <end position="216"/>
    </location>
</feature>
<comment type="subcellular location">
    <subcellularLocation>
        <location evidence="11">Cell membrane</location>
        <topology evidence="11">Multi-pass membrane protein</topology>
    </subcellularLocation>
</comment>
<feature type="domain" description="Peptidase M48" evidence="12">
    <location>
        <begin position="84"/>
        <end position="322"/>
    </location>
</feature>
<dbReference type="AlphaFoldDB" id="A0A031LSR3"/>
<comment type="cofactor">
    <cofactor evidence="11">
        <name>Zn(2+)</name>
        <dbReference type="ChEBI" id="CHEBI:29105"/>
    </cofactor>
    <text evidence="11">Binds 1 zinc ion per subunit.</text>
</comment>
<dbReference type="Proteomes" id="UP000024332">
    <property type="component" value="Unassembled WGS sequence"/>
</dbReference>
<feature type="transmembrane region" description="Helical" evidence="11">
    <location>
        <begin position="42"/>
        <end position="61"/>
    </location>
</feature>
<feature type="transmembrane region" description="Helical" evidence="11">
    <location>
        <begin position="12"/>
        <end position="36"/>
    </location>
</feature>
<feature type="binding site" evidence="11">
    <location>
        <position position="221"/>
    </location>
    <ligand>
        <name>Zn(2+)</name>
        <dbReference type="ChEBI" id="CHEBI:29105"/>
        <note>catalytic</note>
    </ligand>
</feature>
<comment type="caution">
    <text evidence="13">The sequence shown here is derived from an EMBL/GenBank/DDBJ whole genome shotgun (WGS) entry which is preliminary data.</text>
</comment>
<dbReference type="GO" id="GO:0004222">
    <property type="term" value="F:metalloendopeptidase activity"/>
    <property type="evidence" value="ECO:0007669"/>
    <property type="project" value="UniProtKB-UniRule"/>
</dbReference>
<evidence type="ECO:0000256" key="5">
    <source>
        <dbReference type="ARBA" id="ARBA00022723"/>
    </source>
</evidence>
<evidence type="ECO:0000313" key="13">
    <source>
        <dbReference type="EMBL" id="EZQ10861.1"/>
    </source>
</evidence>
<dbReference type="GO" id="GO:0008270">
    <property type="term" value="F:zinc ion binding"/>
    <property type="evidence" value="ECO:0007669"/>
    <property type="project" value="UniProtKB-UniRule"/>
</dbReference>
<feature type="binding site" evidence="11">
    <location>
        <position position="150"/>
    </location>
    <ligand>
        <name>Zn(2+)</name>
        <dbReference type="ChEBI" id="CHEBI:29105"/>
        <note>catalytic</note>
    </ligand>
</feature>
<evidence type="ECO:0000256" key="2">
    <source>
        <dbReference type="ARBA" id="ARBA00022475"/>
    </source>
</evidence>
<dbReference type="HAMAP" id="MF_00188">
    <property type="entry name" value="Pept_M48_protease_HtpX"/>
    <property type="match status" value="1"/>
</dbReference>
<protein>
    <recommendedName>
        <fullName evidence="11">Protease HtpX homolog</fullName>
        <ecNumber evidence="11">3.4.24.-</ecNumber>
    </recommendedName>
</protein>
<keyword evidence="8 11" id="KW-1133">Transmembrane helix</keyword>
<dbReference type="Gene3D" id="3.30.2010.10">
    <property type="entry name" value="Metalloproteases ('zincins'), catalytic domain"/>
    <property type="match status" value="1"/>
</dbReference>
<keyword evidence="5 11" id="KW-0479">Metal-binding</keyword>
<evidence type="ECO:0000256" key="1">
    <source>
        <dbReference type="ARBA" id="ARBA00009779"/>
    </source>
</evidence>
<dbReference type="EMBL" id="JFZT01000019">
    <property type="protein sequence ID" value="EZQ10861.1"/>
    <property type="molecule type" value="Genomic_DNA"/>
</dbReference>
<sequence>MNLTVLKLKLGMLFTTLSILLLGFAVAFAVVAYLYGVSFAPLVISGILGFVAFFSIIQWLLGPYMINAMYKAVEVSPEDPRYGWLVGLVNEVAMYNKLSTPKVYIADVPFPNAFAYGSPLTGNRVAITLPLLKMLNKDEIMAVLGHELGHLRHKDVQLLMAVGLIPTLMFWLGYTFIFSGMFGGEGNGRNNAGTLWLVGIAMLAISYVFQFFVLFLNRMREAYADVNSALTVPGGAENLQRALAKITLSTDPRIIEKYKQRNSSKSLTNMLFFSPVDVPEDVSEASVDELIEHWKKEKVHWYDDFFSDHPASPKRIQLLEKLKDEKAIAK</sequence>
<keyword evidence="4 11" id="KW-0812">Transmembrane</keyword>
<dbReference type="STRING" id="1160895.CM19_03250"/>
<evidence type="ECO:0000256" key="10">
    <source>
        <dbReference type="ARBA" id="ARBA00023136"/>
    </source>
</evidence>
<evidence type="ECO:0000259" key="12">
    <source>
        <dbReference type="Pfam" id="PF01435"/>
    </source>
</evidence>